<keyword evidence="6 8" id="KW-0472">Membrane</keyword>
<evidence type="ECO:0000256" key="6">
    <source>
        <dbReference type="ARBA" id="ARBA00023136"/>
    </source>
</evidence>
<feature type="transmembrane region" description="Helical" evidence="8">
    <location>
        <begin position="2107"/>
        <end position="2131"/>
    </location>
</feature>
<dbReference type="Gene3D" id="2.70.150.10">
    <property type="entry name" value="Calcium-transporting ATPase, cytoplasmic transduction domain A"/>
    <property type="match status" value="2"/>
</dbReference>
<dbReference type="GO" id="GO:0016887">
    <property type="term" value="F:ATP hydrolysis activity"/>
    <property type="evidence" value="ECO:0007669"/>
    <property type="project" value="InterPro"/>
</dbReference>
<feature type="domain" description="P-type ATPase C-terminal" evidence="11">
    <location>
        <begin position="1987"/>
        <end position="2243"/>
    </location>
</feature>
<feature type="compositionally biased region" description="Polar residues" evidence="7">
    <location>
        <begin position="1731"/>
        <end position="1745"/>
    </location>
</feature>
<dbReference type="Pfam" id="PF13246">
    <property type="entry name" value="Cation_ATPase"/>
    <property type="match status" value="1"/>
</dbReference>
<dbReference type="InterPro" id="IPR036412">
    <property type="entry name" value="HAD-like_sf"/>
</dbReference>
<feature type="domain" description="P-type ATPase N-terminal" evidence="10">
    <location>
        <begin position="90"/>
        <end position="135"/>
    </location>
</feature>
<dbReference type="GO" id="GO:0005524">
    <property type="term" value="F:ATP binding"/>
    <property type="evidence" value="ECO:0007669"/>
    <property type="project" value="InterPro"/>
</dbReference>
<feature type="transmembrane region" description="Helical" evidence="8">
    <location>
        <begin position="2055"/>
        <end position="2071"/>
    </location>
</feature>
<evidence type="ECO:0000256" key="3">
    <source>
        <dbReference type="ARBA" id="ARBA00022723"/>
    </source>
</evidence>
<feature type="region of interest" description="Disordered" evidence="7">
    <location>
        <begin position="644"/>
        <end position="663"/>
    </location>
</feature>
<keyword evidence="12" id="KW-0378">Hydrolase</keyword>
<dbReference type="Gene3D" id="3.40.1110.10">
    <property type="entry name" value="Calcium-transporting ATPase, cytoplasmic domain N"/>
    <property type="match status" value="2"/>
</dbReference>
<evidence type="ECO:0000259" key="10">
    <source>
        <dbReference type="Pfam" id="PF16209"/>
    </source>
</evidence>
<evidence type="ECO:0000256" key="4">
    <source>
        <dbReference type="ARBA" id="ARBA00022842"/>
    </source>
</evidence>
<dbReference type="GO" id="GO:0046872">
    <property type="term" value="F:metal ion binding"/>
    <property type="evidence" value="ECO:0007669"/>
    <property type="project" value="UniProtKB-KW"/>
</dbReference>
<evidence type="ECO:0000256" key="9">
    <source>
        <dbReference type="SAM" id="SignalP"/>
    </source>
</evidence>
<feature type="region of interest" description="Disordered" evidence="7">
    <location>
        <begin position="2383"/>
        <end position="2427"/>
    </location>
</feature>
<dbReference type="Proteomes" id="UP000028838">
    <property type="component" value="Unassembled WGS sequence"/>
</dbReference>
<dbReference type="PANTHER" id="PTHR24092:SF150">
    <property type="entry name" value="PHOSPHOLIPID-TRANSPORTING ATPASE"/>
    <property type="match status" value="1"/>
</dbReference>
<dbReference type="SUPFAM" id="SSF56784">
    <property type="entry name" value="HAD-like"/>
    <property type="match status" value="1"/>
</dbReference>
<evidence type="ECO:0000313" key="13">
    <source>
        <dbReference type="Proteomes" id="UP000028838"/>
    </source>
</evidence>
<dbReference type="PROSITE" id="PS00154">
    <property type="entry name" value="ATPASE_E1_E2"/>
    <property type="match status" value="1"/>
</dbReference>
<feature type="transmembrane region" description="Helical" evidence="8">
    <location>
        <begin position="2023"/>
        <end position="2043"/>
    </location>
</feature>
<dbReference type="Gene3D" id="1.20.1110.10">
    <property type="entry name" value="Calcium-transporting ATPase, transmembrane domain"/>
    <property type="match status" value="1"/>
</dbReference>
<keyword evidence="5 8" id="KW-1133">Transmembrane helix</keyword>
<feature type="transmembrane region" description="Helical" evidence="8">
    <location>
        <begin position="2169"/>
        <end position="2194"/>
    </location>
</feature>
<dbReference type="InterPro" id="IPR023299">
    <property type="entry name" value="ATPase_P-typ_cyto_dom_N"/>
</dbReference>
<dbReference type="EC" id="3.6.3.8" evidence="12"/>
<feature type="region of interest" description="Disordered" evidence="7">
    <location>
        <begin position="1213"/>
        <end position="1232"/>
    </location>
</feature>
<dbReference type="VEuPathDB" id="ToxoDB:TGFOU_245510"/>
<feature type="transmembrane region" description="Helical" evidence="8">
    <location>
        <begin position="513"/>
        <end position="535"/>
    </location>
</feature>
<dbReference type="GO" id="GO:0140326">
    <property type="term" value="F:ATPase-coupled intramembrane lipid transporter activity"/>
    <property type="evidence" value="ECO:0007669"/>
    <property type="project" value="TreeGrafter"/>
</dbReference>
<feature type="region of interest" description="Disordered" evidence="7">
    <location>
        <begin position="721"/>
        <end position="831"/>
    </location>
</feature>
<keyword evidence="2 8" id="KW-0812">Transmembrane</keyword>
<dbReference type="InterPro" id="IPR023298">
    <property type="entry name" value="ATPase_P-typ_TM_dom_sf"/>
</dbReference>
<feature type="region of interest" description="Disordered" evidence="7">
    <location>
        <begin position="304"/>
        <end position="369"/>
    </location>
</feature>
<feature type="signal peptide" evidence="9">
    <location>
        <begin position="1"/>
        <end position="26"/>
    </location>
</feature>
<feature type="compositionally biased region" description="Basic and acidic residues" evidence="7">
    <location>
        <begin position="1702"/>
        <end position="1712"/>
    </location>
</feature>
<reference evidence="12 13" key="1">
    <citation type="submission" date="2014-07" db="EMBL/GenBank/DDBJ databases">
        <authorList>
            <person name="Sibley D."/>
            <person name="Venepally P."/>
            <person name="Karamycheva S."/>
            <person name="Hadjithomas M."/>
            <person name="Khan A."/>
            <person name="Brunk B."/>
            <person name="Roos D."/>
            <person name="Caler E."/>
            <person name="Lorenzi H."/>
        </authorList>
    </citation>
    <scope>NUCLEOTIDE SEQUENCE [LARGE SCALE GENOMIC DNA]</scope>
    <source>
        <strain evidence="12 13">FOU</strain>
    </source>
</reference>
<feature type="transmembrane region" description="Helical" evidence="8">
    <location>
        <begin position="2215"/>
        <end position="2236"/>
    </location>
</feature>
<dbReference type="EC" id="3.6.3.1" evidence="12"/>
<feature type="region of interest" description="Disordered" evidence="7">
    <location>
        <begin position="983"/>
        <end position="1004"/>
    </location>
</feature>
<feature type="region of interest" description="Disordered" evidence="7">
    <location>
        <begin position="932"/>
        <end position="967"/>
    </location>
</feature>
<feature type="compositionally biased region" description="Basic and acidic residues" evidence="7">
    <location>
        <begin position="1807"/>
        <end position="1836"/>
    </location>
</feature>
<dbReference type="SUPFAM" id="SSF81660">
    <property type="entry name" value="Metal cation-transporting ATPase, ATP-binding domain N"/>
    <property type="match status" value="1"/>
</dbReference>
<dbReference type="InterPro" id="IPR023214">
    <property type="entry name" value="HAD_sf"/>
</dbReference>
<feature type="compositionally biased region" description="Basic and acidic residues" evidence="7">
    <location>
        <begin position="1755"/>
        <end position="1795"/>
    </location>
</feature>
<organism evidence="12 13">
    <name type="scientific">Toxoplasma gondii FOU</name>
    <dbReference type="NCBI Taxonomy" id="943167"/>
    <lineage>
        <taxon>Eukaryota</taxon>
        <taxon>Sar</taxon>
        <taxon>Alveolata</taxon>
        <taxon>Apicomplexa</taxon>
        <taxon>Conoidasida</taxon>
        <taxon>Coccidia</taxon>
        <taxon>Eucoccidiorida</taxon>
        <taxon>Eimeriorina</taxon>
        <taxon>Sarcocystidae</taxon>
        <taxon>Toxoplasma</taxon>
    </lineage>
</organism>
<comment type="subcellular location">
    <subcellularLocation>
        <location evidence="1">Membrane</location>
        <topology evidence="1">Multi-pass membrane protein</topology>
    </subcellularLocation>
</comment>
<dbReference type="InterPro" id="IPR001757">
    <property type="entry name" value="P_typ_ATPase"/>
</dbReference>
<feature type="chain" id="PRO_5001808380" evidence="9">
    <location>
        <begin position="27"/>
        <end position="2427"/>
    </location>
</feature>
<keyword evidence="3" id="KW-0479">Metal-binding</keyword>
<dbReference type="InterPro" id="IPR032631">
    <property type="entry name" value="P-type_ATPase_N"/>
</dbReference>
<feature type="compositionally biased region" description="Polar residues" evidence="7">
    <location>
        <begin position="1837"/>
        <end position="1851"/>
    </location>
</feature>
<proteinExistence type="predicted"/>
<feature type="region of interest" description="Disordered" evidence="7">
    <location>
        <begin position="1584"/>
        <end position="1608"/>
    </location>
</feature>
<dbReference type="InterPro" id="IPR008250">
    <property type="entry name" value="ATPase_P-typ_transduc_dom_A_sf"/>
</dbReference>
<dbReference type="InterPro" id="IPR018303">
    <property type="entry name" value="ATPase_P-typ_P_site"/>
</dbReference>
<evidence type="ECO:0000256" key="8">
    <source>
        <dbReference type="SAM" id="Phobius"/>
    </source>
</evidence>
<dbReference type="NCBIfam" id="TIGR01494">
    <property type="entry name" value="ATPase_P-type"/>
    <property type="match status" value="1"/>
</dbReference>
<dbReference type="PANTHER" id="PTHR24092">
    <property type="entry name" value="PROBABLE PHOSPHOLIPID-TRANSPORTING ATPASE"/>
    <property type="match status" value="1"/>
</dbReference>
<feature type="region of interest" description="Disordered" evidence="7">
    <location>
        <begin position="1097"/>
        <end position="1117"/>
    </location>
</feature>
<dbReference type="Pfam" id="PF16212">
    <property type="entry name" value="PhoLip_ATPase_C"/>
    <property type="match status" value="1"/>
</dbReference>
<feature type="region of interest" description="Disordered" evidence="7">
    <location>
        <begin position="1702"/>
        <end position="1855"/>
    </location>
</feature>
<evidence type="ECO:0000256" key="5">
    <source>
        <dbReference type="ARBA" id="ARBA00022989"/>
    </source>
</evidence>
<feature type="transmembrane region" description="Helical" evidence="8">
    <location>
        <begin position="473"/>
        <end position="492"/>
    </location>
</feature>
<feature type="transmembrane region" description="Helical" evidence="8">
    <location>
        <begin position="2143"/>
        <end position="2163"/>
    </location>
</feature>
<dbReference type="GO" id="GO:0045332">
    <property type="term" value="P:phospholipid translocation"/>
    <property type="evidence" value="ECO:0007669"/>
    <property type="project" value="TreeGrafter"/>
</dbReference>
<feature type="region of interest" description="Disordered" evidence="7">
    <location>
        <begin position="1315"/>
        <end position="1344"/>
    </location>
</feature>
<sequence>MGLWQDICPFCVWGIEWLWSVLPSRAKAVAFVPRCLPCLRPCFKASAKKGRREEETAQKHVGTLCVRTHTPSSSQPESPGNSHFHLAKWTNVIRTTQYTWWNFLPKNFWAQISQPANFYFLVMAFMQMVPQISDSDGLPTFLFPLSLVMVITAAKDAYENVKRTRADQEENNRLCRVVNASGEVELVPWKNLRPGNIVKLQCDEAVPADILLLNCSDEYGVAYVETVQLDGETNLKHKMCIPEIADMVRKDHDASTLSLEISYEPPSAELYKFSGVVTLNPASPVHGRQSVLSWGRASFSHLHTGSHRLSPRAGTPQSATPGGSSVGTVRANSLNPDWRERGPEELESEKREKKGNGAGKGGLLWPGRSVNESLPRLLSKQSSRSDARGKDTQRVAVSPSVLAVPGAEAARDFLPKKFSIDISQFLWRGSTVRNTAWAYGVVLYTGQHTRIMKNTRTRELKYSRLQVYYNQHALLLAIAQFLLCLIAAVAFASHNQNMSDHAWYLESSWESGVGNFFASLGVAFGQYVLLLSYFVPITLLVQLEVCRACQAGFLSVDDRMFCPATEQKACAQSVALMEELGSITHVFSDKTGTLTQNLMQFRCLAIGDTLHGFDEYQEMKSFVSHSSVVSSIDAFDSPGPRLNSIRSSGTMFRNPGRQASRDKADAECDDAVSPNKYVHFNARLFANRMRRASRANQQKAADILMVMALCHSVLPKQDLQAAGGANPLDGEHMPIDDGRGDRTRRSSSVSRIVGESEGKRPLPGDPKTALGSSTRDSCLRLPSRGPSGRAEKGVVARGGAGGLSTQNASGANSQGPMRSLGEAGEADRTNADTRMLRSASLASGTDEQEEGSIYKPLSASARVAAAPPTSVWGQCEDLQVGWTEQNAQKVSRTPGEEEQAGHYFTGAARMKRVRGDASAGMFLSLPLASPLPSHAGSAQPSLRQSSGRGKGSHSTSEIQDNSEFEGQRRECGLLASRASSLFSPNSSVYSSSDEETREGRNSSCEHCSNCLEPLELDSDEEGQPLSEALPSSLDHTLRLCDVASWPPSSSPSFASTSSMCLLEAENKSNNNGELAVHQRGANSPFSCPLSFGSNAPSPAVLARGDRESEEDGGQQERDCTATLGFQESRAKYIREETRHEAAVDNQGAGFNDSIKGERGELLGVDVPAPSPSLSVSEVSPVPGWSSPVSSARVSPVPVASPLLASETSSLVPGLLGKAMPGPREGAERREEQPTGVFALQLAEVKLTKEAEYDASSPDELALTAAAKHLGAEFLCRPSLSTIQLCLTSPFAEECLLSRADKAHLARLREKLAEERNGANCARDDPAPVSANRQHTPQDETEVAAEKEGVSLVPLVVFDVLEVLEFDNFRKRMSVVIRDRDGRLRLLVKGADSSMLDIAAPGQDVMKQELKAQLAEMASQGLRTLVMGQRYLSEQQFDRYRALLIEAKAMSGDRKEDALNAALSEIEKDIELLGASGIDDKLQDQVAETISDIKQAGVKLWVLTGDKMETAIAIGHSCSILTDATYNAIVDGTSEEMVKEQLHQYMSYIVAAQLASEAFEQIALKSMVDSVASDISDVSSSVIRRGASHGRDSEKLAAQNRGAQQKKGIRGRTAGQCIHCLAGAVKQKARCVGRRAYEDSEADSVRARRARHAPPSMPWEEFVKILTFNANRKVVKADPKQRKNKRLSPAQVEDIVQEYLEHFDKSSEENQRERSKRAKFVPGRTSRPMSGAISSLQNATFSSGSTRFGVRRQGTKVHEREKGRQRSSESDARASESQAKTDAENGGEKLGRRDSTHSAQTVPGLPAKESERKARAENDADTRDEAELAKTTSRESELLSSCGVSPQESSSRGWVDLDTSRSDKYAADDDSHSAKYPLGSAGTMKSAMHEAAVEGYEACAITITGEALTHALSTAENRRYFFGLANLCSTVIACRVSPKQKSDVVTQCKRYQSGTVSLGIGDGANDVGMLVAANVGVGIRGKEGLQAVRAADFAIGEFKFVRNLMFYHGREALRRNAFQMYQTIFKNVVFGLADLFFAFVSVFAASDIFNPWLKQLYNVLYTCIPVMLFTVFDRQLPYDVLLQTPVLYPAFSKLGVNMFAGARTFWKWFLFGFYVSATLVYFPLYGIGWAFTYTNNDGIITFSLAFYGAIVFWCIILVCNLVMVPFMHTWFWFIWLGIFLDFGFWWMSLAICPRISDTFCTDLAGSVEALHQDPRYYFACIIAVFVALFPQYLIWFFKVAFRPSAPCVIRERIAKGVFDVVIAPRGGQKMAVVVPKKVSNEWRGFAFAEQDHTRWGQHRRSMRAVLDGLPAQAFPSGSEVNPSLWNRPFASVLPENNAESSVLPTRNVVENRDGAAGSCGPFEQGSLARRFSRLGMRTQQISACPGVESENDGWRQPGEEEQLNLQTSASSGESLPGASAPRNAANDA</sequence>
<feature type="compositionally biased region" description="Polar residues" evidence="7">
    <location>
        <begin position="939"/>
        <end position="961"/>
    </location>
</feature>
<comment type="caution">
    <text evidence="12">The sequence shown here is derived from an EMBL/GenBank/DDBJ whole genome shotgun (WGS) entry which is preliminary data.</text>
</comment>
<dbReference type="InterPro" id="IPR032630">
    <property type="entry name" value="P_typ_ATPase_c"/>
</dbReference>
<gene>
    <name evidence="12" type="ORF">TGFOU_245510</name>
</gene>
<accession>A0A086JP20</accession>
<dbReference type="OrthoDB" id="397106at2759"/>
<dbReference type="GO" id="GO:0005886">
    <property type="term" value="C:plasma membrane"/>
    <property type="evidence" value="ECO:0007669"/>
    <property type="project" value="TreeGrafter"/>
</dbReference>
<dbReference type="SUPFAM" id="SSF81665">
    <property type="entry name" value="Calcium ATPase, transmembrane domain M"/>
    <property type="match status" value="1"/>
</dbReference>
<keyword evidence="4" id="KW-0460">Magnesium</keyword>
<evidence type="ECO:0000259" key="11">
    <source>
        <dbReference type="Pfam" id="PF16212"/>
    </source>
</evidence>
<dbReference type="Pfam" id="PF16209">
    <property type="entry name" value="PhoLip_ATPase_N"/>
    <property type="match status" value="1"/>
</dbReference>
<name>A0A086JP20_TOXGO</name>
<dbReference type="EMBL" id="AEYH02002863">
    <property type="protein sequence ID" value="KFG33888.1"/>
    <property type="molecule type" value="Genomic_DNA"/>
</dbReference>
<dbReference type="Gene3D" id="3.40.50.1000">
    <property type="entry name" value="HAD superfamily/HAD-like"/>
    <property type="match status" value="3"/>
</dbReference>
<evidence type="ECO:0000256" key="1">
    <source>
        <dbReference type="ARBA" id="ARBA00004141"/>
    </source>
</evidence>
<feature type="compositionally biased region" description="Basic and acidic residues" evidence="7">
    <location>
        <begin position="729"/>
        <end position="744"/>
    </location>
</feature>
<feature type="compositionally biased region" description="Polar residues" evidence="7">
    <location>
        <begin position="803"/>
        <end position="816"/>
    </location>
</feature>
<keyword evidence="9" id="KW-0732">Signal</keyword>
<dbReference type="SUPFAM" id="SSF81653">
    <property type="entry name" value="Calcium ATPase, transduction domain A"/>
    <property type="match status" value="1"/>
</dbReference>
<feature type="compositionally biased region" description="Basic and acidic residues" evidence="7">
    <location>
        <begin position="1315"/>
        <end position="1325"/>
    </location>
</feature>
<feature type="compositionally biased region" description="Polar residues" evidence="7">
    <location>
        <begin position="2402"/>
        <end position="2412"/>
    </location>
</feature>
<feature type="compositionally biased region" description="Basic and acidic residues" evidence="7">
    <location>
        <begin position="337"/>
        <end position="355"/>
    </location>
</feature>
<evidence type="ECO:0000256" key="7">
    <source>
        <dbReference type="SAM" id="MobiDB-lite"/>
    </source>
</evidence>
<protein>
    <submittedName>
        <fullName evidence="12">Phospholipid-translocating P-type ATPase, flippase subfamily protein</fullName>
        <ecNumber evidence="12">3.6.3.1</ecNumber>
        <ecNumber evidence="12">3.6.3.8</ecNumber>
    </submittedName>
</protein>
<feature type="compositionally biased region" description="Polar residues" evidence="7">
    <location>
        <begin position="315"/>
        <end position="335"/>
    </location>
</feature>
<evidence type="ECO:0000256" key="2">
    <source>
        <dbReference type="ARBA" id="ARBA00022692"/>
    </source>
</evidence>
<evidence type="ECO:0000313" key="12">
    <source>
        <dbReference type="EMBL" id="KFG33888.1"/>
    </source>
</evidence>